<comment type="caution">
    <text evidence="2">The sequence shown here is derived from an EMBL/GenBank/DDBJ whole genome shotgun (WGS) entry which is preliminary data.</text>
</comment>
<evidence type="ECO:0000259" key="1">
    <source>
        <dbReference type="Pfam" id="PF16457"/>
    </source>
</evidence>
<name>A0A2Z6QVM2_9GLOM</name>
<proteinExistence type="predicted"/>
<dbReference type="AlphaFoldDB" id="A0A2Z6QVM2"/>
<feature type="domain" description="PH" evidence="1">
    <location>
        <begin position="42"/>
        <end position="152"/>
    </location>
</feature>
<organism evidence="2 3">
    <name type="scientific">Rhizophagus clarus</name>
    <dbReference type="NCBI Taxonomy" id="94130"/>
    <lineage>
        <taxon>Eukaryota</taxon>
        <taxon>Fungi</taxon>
        <taxon>Fungi incertae sedis</taxon>
        <taxon>Mucoromycota</taxon>
        <taxon>Glomeromycotina</taxon>
        <taxon>Glomeromycetes</taxon>
        <taxon>Glomerales</taxon>
        <taxon>Glomeraceae</taxon>
        <taxon>Rhizophagus</taxon>
    </lineage>
</organism>
<gene>
    <name evidence="2" type="ORF">RclHR1_01130004</name>
</gene>
<evidence type="ECO:0000313" key="2">
    <source>
        <dbReference type="EMBL" id="GBB84708.1"/>
    </source>
</evidence>
<dbReference type="STRING" id="94130.A0A2Z6QVM2"/>
<keyword evidence="3" id="KW-1185">Reference proteome</keyword>
<dbReference type="InterPro" id="IPR011993">
    <property type="entry name" value="PH-like_dom_sf"/>
</dbReference>
<dbReference type="EMBL" id="BEXD01000147">
    <property type="protein sequence ID" value="GBB84708.1"/>
    <property type="molecule type" value="Genomic_DNA"/>
</dbReference>
<reference evidence="2 3" key="1">
    <citation type="submission" date="2017-11" db="EMBL/GenBank/DDBJ databases">
        <title>The genome of Rhizophagus clarus HR1 reveals common genetic basis of auxotrophy among arbuscular mycorrhizal fungi.</title>
        <authorList>
            <person name="Kobayashi Y."/>
        </authorList>
    </citation>
    <scope>NUCLEOTIDE SEQUENCE [LARGE SCALE GENOMIC DNA]</scope>
    <source>
        <strain evidence="2 3">HR1</strain>
    </source>
</reference>
<protein>
    <recommendedName>
        <fullName evidence="1">PH domain-containing protein</fullName>
    </recommendedName>
</protein>
<dbReference type="Proteomes" id="UP000247702">
    <property type="component" value="Unassembled WGS sequence"/>
</dbReference>
<dbReference type="InterPro" id="IPR001849">
    <property type="entry name" value="PH_domain"/>
</dbReference>
<accession>A0A2Z6QVM2</accession>
<dbReference type="Pfam" id="PF16457">
    <property type="entry name" value="PH_12"/>
    <property type="match status" value="1"/>
</dbReference>
<evidence type="ECO:0000313" key="3">
    <source>
        <dbReference type="Proteomes" id="UP000247702"/>
    </source>
</evidence>
<dbReference type="Gene3D" id="2.30.29.30">
    <property type="entry name" value="Pleckstrin-homology domain (PH domain)/Phosphotyrosine-binding domain (PTB)"/>
    <property type="match status" value="1"/>
</dbReference>
<sequence length="183" mass="20982">MLEVEYKVIRDRQLKELELGDDLLSKTPVSRLYTESYEFVKSQRIKCLLIGDCDFTEKTFIRDGIEDLPERIDLSLVTDIMTGPSPQITSTPWSPPKVNLRHLSTNTIMTNNNLSQDLTFSLLSGPDTVLTGFIARDYTQYSEWTDRLNMLFDKNINSKDTVEYIHILTEIGVKVKLLDLSGE</sequence>